<proteinExistence type="predicted"/>
<accession>A0ABT1PYT5</accession>
<dbReference type="Proteomes" id="UP001057702">
    <property type="component" value="Unassembled WGS sequence"/>
</dbReference>
<reference evidence="1" key="1">
    <citation type="submission" date="2022-06" db="EMBL/GenBank/DDBJ databases">
        <title>Draft genome sequence of Streptomyces sp. RB6PN25 isolated from peat swamp forest in Thailand.</title>
        <authorList>
            <person name="Duangmal K."/>
            <person name="Klaysubun C."/>
        </authorList>
    </citation>
    <scope>NUCLEOTIDE SEQUENCE</scope>
    <source>
        <strain evidence="1">RB6PN25</strain>
    </source>
</reference>
<dbReference type="RefSeq" id="WP_255921749.1">
    <property type="nucleotide sequence ID" value="NZ_JANFNG010000016.1"/>
</dbReference>
<dbReference type="EMBL" id="JANFNG010000016">
    <property type="protein sequence ID" value="MCQ4082841.1"/>
    <property type="molecule type" value="Genomic_DNA"/>
</dbReference>
<protein>
    <submittedName>
        <fullName evidence="1">Rodlet layer protein</fullName>
    </submittedName>
</protein>
<comment type="caution">
    <text evidence="1">The sequence shown here is derived from an EMBL/GenBank/DDBJ whole genome shotgun (WGS) entry which is preliminary data.</text>
</comment>
<organism evidence="1 2">
    <name type="scientific">Streptomyces humicola</name>
    <dbReference type="NCBI Taxonomy" id="2953240"/>
    <lineage>
        <taxon>Bacteria</taxon>
        <taxon>Bacillati</taxon>
        <taxon>Actinomycetota</taxon>
        <taxon>Actinomycetes</taxon>
        <taxon>Kitasatosporales</taxon>
        <taxon>Streptomycetaceae</taxon>
        <taxon>Streptomyces</taxon>
    </lineage>
</organism>
<evidence type="ECO:0000313" key="1">
    <source>
        <dbReference type="EMBL" id="MCQ4082841.1"/>
    </source>
</evidence>
<keyword evidence="2" id="KW-1185">Reference proteome</keyword>
<name>A0ABT1PYT5_9ACTN</name>
<gene>
    <name evidence="1" type="ORF">NGB36_20095</name>
</gene>
<evidence type="ECO:0000313" key="2">
    <source>
        <dbReference type="Proteomes" id="UP001057702"/>
    </source>
</evidence>
<sequence>MIKKALATAGVTAAAGSLQGDGGTNITGTWGDRSPNFHFLDNPNICLPQIKDVQVANLVAVQVPAGVGNQATKQICNQGQTTHGTGDGQLSHLIG</sequence>